<gene>
    <name evidence="1" type="ORF">KIN20_014098</name>
</gene>
<proteinExistence type="predicted"/>
<sequence length="75" mass="8126">MVTGFLCLTTGADAQNHALLFMVVPMLTRTITQVTSLRSHSHETLFSSAIEHVKRLASSLLNQSNGSITCPSCLH</sequence>
<dbReference type="AlphaFoldDB" id="A0AAD5MVG6"/>
<reference evidence="1" key="1">
    <citation type="submission" date="2021-06" db="EMBL/GenBank/DDBJ databases">
        <title>Parelaphostrongylus tenuis whole genome reference sequence.</title>
        <authorList>
            <person name="Garwood T.J."/>
            <person name="Larsen P.A."/>
            <person name="Fountain-Jones N.M."/>
            <person name="Garbe J.R."/>
            <person name="Macchietto M.G."/>
            <person name="Kania S.A."/>
            <person name="Gerhold R.W."/>
            <person name="Richards J.E."/>
            <person name="Wolf T.M."/>
        </authorList>
    </citation>
    <scope>NUCLEOTIDE SEQUENCE</scope>
    <source>
        <strain evidence="1">MNPRO001-30</strain>
        <tissue evidence="1">Meninges</tissue>
    </source>
</reference>
<dbReference type="EMBL" id="JAHQIW010002796">
    <property type="protein sequence ID" value="KAJ1356391.1"/>
    <property type="molecule type" value="Genomic_DNA"/>
</dbReference>
<comment type="caution">
    <text evidence="1">The sequence shown here is derived from an EMBL/GenBank/DDBJ whole genome shotgun (WGS) entry which is preliminary data.</text>
</comment>
<keyword evidence="2" id="KW-1185">Reference proteome</keyword>
<accession>A0AAD5MVG6</accession>
<name>A0AAD5MVG6_PARTN</name>
<organism evidence="1 2">
    <name type="scientific">Parelaphostrongylus tenuis</name>
    <name type="common">Meningeal worm</name>
    <dbReference type="NCBI Taxonomy" id="148309"/>
    <lineage>
        <taxon>Eukaryota</taxon>
        <taxon>Metazoa</taxon>
        <taxon>Ecdysozoa</taxon>
        <taxon>Nematoda</taxon>
        <taxon>Chromadorea</taxon>
        <taxon>Rhabditida</taxon>
        <taxon>Rhabditina</taxon>
        <taxon>Rhabditomorpha</taxon>
        <taxon>Strongyloidea</taxon>
        <taxon>Metastrongylidae</taxon>
        <taxon>Parelaphostrongylus</taxon>
    </lineage>
</organism>
<evidence type="ECO:0000313" key="2">
    <source>
        <dbReference type="Proteomes" id="UP001196413"/>
    </source>
</evidence>
<dbReference type="Proteomes" id="UP001196413">
    <property type="component" value="Unassembled WGS sequence"/>
</dbReference>
<protein>
    <submittedName>
        <fullName evidence="1">Uncharacterized protein</fullName>
    </submittedName>
</protein>
<evidence type="ECO:0000313" key="1">
    <source>
        <dbReference type="EMBL" id="KAJ1356391.1"/>
    </source>
</evidence>